<name>A0A8S5UBI8_9CAUD</name>
<proteinExistence type="predicted"/>
<evidence type="ECO:0000313" key="1">
    <source>
        <dbReference type="EMBL" id="DAF91762.1"/>
    </source>
</evidence>
<protein>
    <submittedName>
        <fullName evidence="1">Uncharacterized protein</fullName>
    </submittedName>
</protein>
<sequence>MRRLPADGVSEWLEAAERVNARLAGEQRYG</sequence>
<organism evidence="1">
    <name type="scientific">Caudovirales sp. ctcT39</name>
    <dbReference type="NCBI Taxonomy" id="2825769"/>
    <lineage>
        <taxon>Viruses</taxon>
        <taxon>Duplodnaviria</taxon>
        <taxon>Heunggongvirae</taxon>
        <taxon>Uroviricota</taxon>
        <taxon>Caudoviricetes</taxon>
    </lineage>
</organism>
<accession>A0A8S5UBI8</accession>
<dbReference type="EMBL" id="BK016061">
    <property type="protein sequence ID" value="DAF91762.1"/>
    <property type="molecule type" value="Genomic_DNA"/>
</dbReference>
<reference evidence="1" key="1">
    <citation type="journal article" date="2021" name="Proc. Natl. Acad. Sci. U.S.A.">
        <title>A Catalog of Tens of Thousands of Viruses from Human Metagenomes Reveals Hidden Associations with Chronic Diseases.</title>
        <authorList>
            <person name="Tisza M.J."/>
            <person name="Buck C.B."/>
        </authorList>
    </citation>
    <scope>NUCLEOTIDE SEQUENCE</scope>
    <source>
        <strain evidence="1">CtcT39</strain>
    </source>
</reference>